<dbReference type="SUPFAM" id="SSF51658">
    <property type="entry name" value="Xylose isomerase-like"/>
    <property type="match status" value="1"/>
</dbReference>
<organism evidence="1 2">
    <name type="scientific">Arenibacter palladensis</name>
    <dbReference type="NCBI Taxonomy" id="237373"/>
    <lineage>
        <taxon>Bacteria</taxon>
        <taxon>Pseudomonadati</taxon>
        <taxon>Bacteroidota</taxon>
        <taxon>Flavobacteriia</taxon>
        <taxon>Flavobacteriales</taxon>
        <taxon>Flavobacteriaceae</taxon>
        <taxon>Arenibacter</taxon>
    </lineage>
</organism>
<accession>A0A1M5BUL1</accession>
<reference evidence="2" key="1">
    <citation type="submission" date="2016-11" db="EMBL/GenBank/DDBJ databases">
        <authorList>
            <person name="Varghese N."/>
            <person name="Submissions S."/>
        </authorList>
    </citation>
    <scope>NUCLEOTIDE SEQUENCE [LARGE SCALE GENOMIC DNA]</scope>
    <source>
        <strain evidence="2">DSM 17539</strain>
    </source>
</reference>
<dbReference type="Proteomes" id="UP000184406">
    <property type="component" value="Unassembled WGS sequence"/>
</dbReference>
<keyword evidence="2" id="KW-1185">Reference proteome</keyword>
<evidence type="ECO:0000313" key="1">
    <source>
        <dbReference type="EMBL" id="SHF46031.1"/>
    </source>
</evidence>
<name>A0A1M5BUL1_9FLAO</name>
<sequence>MLIQNKYHLSYCSNIHPGEDWEQTYDSLKTYLPKIKKEVSPESPFGIGLRLSNVASLGLNEGSNLKDFKDWLDQNQFYVFTMNGFPYGNFHNERVKDMVHAPDWTTKERLDYTKRLFDQLAFLIPEGISGGISTSPVSYRHWHTSDKALEKAFATGAESMSEIVLQLVEIESKTGKYLHMDIEPEPDGMIENSDEVLHFYDTYLLPLATQKLITVLRCSEEKAKNLILRHISVCYDVCHFSLAYEEPEHTLAKFKKAGIRVGKIQVSSALKILFKEGDNEAIWHSLSQFNEPTYLHQVTEKIGDKVVTYKDLPEVLEHRSNTKELRSHFHVPIFLEKYDDLFSTQDQILKVLEYLREDQFSDQLEIETYTWDVLPKDLKTELSNCIVREIEWLKSKI</sequence>
<evidence type="ECO:0008006" key="3">
    <source>
        <dbReference type="Google" id="ProtNLM"/>
    </source>
</evidence>
<dbReference type="Gene3D" id="3.20.20.150">
    <property type="entry name" value="Divalent-metal-dependent TIM barrel enzymes"/>
    <property type="match status" value="1"/>
</dbReference>
<gene>
    <name evidence="1" type="ORF">SAMN03080594_104229</name>
</gene>
<dbReference type="NCBIfam" id="NF035939">
    <property type="entry name" value="TIM_EboE"/>
    <property type="match status" value="1"/>
</dbReference>
<dbReference type="AlphaFoldDB" id="A0A1M5BUL1"/>
<dbReference type="InterPro" id="IPR036237">
    <property type="entry name" value="Xyl_isomerase-like_sf"/>
</dbReference>
<proteinExistence type="predicted"/>
<dbReference type="OrthoDB" id="9785907at2"/>
<evidence type="ECO:0000313" key="2">
    <source>
        <dbReference type="Proteomes" id="UP000184406"/>
    </source>
</evidence>
<dbReference type="EMBL" id="FQUX01000004">
    <property type="protein sequence ID" value="SHF46031.1"/>
    <property type="molecule type" value="Genomic_DNA"/>
</dbReference>
<protein>
    <recommendedName>
        <fullName evidence="3">Xylose isomerase-like TIM barrel</fullName>
    </recommendedName>
</protein>
<dbReference type="RefSeq" id="WP_072862437.1">
    <property type="nucleotide sequence ID" value="NZ_FQUX01000004.1"/>
</dbReference>